<keyword evidence="5" id="KW-0547">Nucleotide-binding</keyword>
<dbReference type="AlphaFoldDB" id="A0A4R5DLK1"/>
<dbReference type="PROSITE" id="PS50893">
    <property type="entry name" value="ABC_TRANSPORTER_2"/>
    <property type="match status" value="1"/>
</dbReference>
<dbReference type="EMBL" id="SMKZ01000002">
    <property type="protein sequence ID" value="TDE15122.1"/>
    <property type="molecule type" value="Genomic_DNA"/>
</dbReference>
<evidence type="ECO:0000256" key="2">
    <source>
        <dbReference type="ARBA" id="ARBA00005417"/>
    </source>
</evidence>
<dbReference type="InterPro" id="IPR013563">
    <property type="entry name" value="Oligopep_ABC_C"/>
</dbReference>
<evidence type="ECO:0000256" key="5">
    <source>
        <dbReference type="ARBA" id="ARBA00022741"/>
    </source>
</evidence>
<dbReference type="OrthoDB" id="8481147at2"/>
<dbReference type="InterPro" id="IPR003439">
    <property type="entry name" value="ABC_transporter-like_ATP-bd"/>
</dbReference>
<dbReference type="GO" id="GO:0005886">
    <property type="term" value="C:plasma membrane"/>
    <property type="evidence" value="ECO:0007669"/>
    <property type="project" value="UniProtKB-SubCell"/>
</dbReference>
<evidence type="ECO:0000313" key="10">
    <source>
        <dbReference type="Proteomes" id="UP000294739"/>
    </source>
</evidence>
<gene>
    <name evidence="9" type="ORF">E1269_02400</name>
</gene>
<dbReference type="Pfam" id="PF00005">
    <property type="entry name" value="ABC_tran"/>
    <property type="match status" value="1"/>
</dbReference>
<dbReference type="Pfam" id="PF08352">
    <property type="entry name" value="oligo_HPY"/>
    <property type="match status" value="1"/>
</dbReference>
<dbReference type="Gene3D" id="3.40.50.300">
    <property type="entry name" value="P-loop containing nucleotide triphosphate hydrolases"/>
    <property type="match status" value="1"/>
</dbReference>
<evidence type="ECO:0000256" key="1">
    <source>
        <dbReference type="ARBA" id="ARBA00004202"/>
    </source>
</evidence>
<evidence type="ECO:0000259" key="8">
    <source>
        <dbReference type="PROSITE" id="PS50893"/>
    </source>
</evidence>
<dbReference type="NCBIfam" id="TIGR01727">
    <property type="entry name" value="oligo_HPY"/>
    <property type="match status" value="1"/>
</dbReference>
<organism evidence="9 10">
    <name type="scientific">Jiangella asiatica</name>
    <dbReference type="NCBI Taxonomy" id="2530372"/>
    <lineage>
        <taxon>Bacteria</taxon>
        <taxon>Bacillati</taxon>
        <taxon>Actinomycetota</taxon>
        <taxon>Actinomycetes</taxon>
        <taxon>Jiangellales</taxon>
        <taxon>Jiangellaceae</taxon>
        <taxon>Jiangella</taxon>
    </lineage>
</organism>
<name>A0A4R5DLK1_9ACTN</name>
<evidence type="ECO:0000256" key="6">
    <source>
        <dbReference type="ARBA" id="ARBA00022840"/>
    </source>
</evidence>
<dbReference type="SUPFAM" id="SSF52540">
    <property type="entry name" value="P-loop containing nucleoside triphosphate hydrolases"/>
    <property type="match status" value="1"/>
</dbReference>
<dbReference type="PANTHER" id="PTHR43297:SF2">
    <property type="entry name" value="DIPEPTIDE TRANSPORT ATP-BINDING PROTEIN DPPD"/>
    <property type="match status" value="1"/>
</dbReference>
<keyword evidence="6 9" id="KW-0067">ATP-binding</keyword>
<dbReference type="FunFam" id="3.40.50.300:FF:000016">
    <property type="entry name" value="Oligopeptide ABC transporter ATP-binding component"/>
    <property type="match status" value="1"/>
</dbReference>
<dbReference type="GO" id="GO:0016887">
    <property type="term" value="F:ATP hydrolysis activity"/>
    <property type="evidence" value="ECO:0007669"/>
    <property type="project" value="InterPro"/>
</dbReference>
<dbReference type="InterPro" id="IPR050388">
    <property type="entry name" value="ABC_Ni/Peptide_Import"/>
</dbReference>
<dbReference type="InParanoid" id="A0A4R5DLK1"/>
<sequence>MTVNRGERVAVLGESGSGKSATALALMGLLPGSADVSGSILLDGEELVGRGEAGMRSVRGERLALVFQDPLSALNPVYTVGRQISEMFSRRRGLPEREARRRAVELMERVRIPHAAARIDDYPHQFSGGMRQRVVIAMALALSPSLLIADEPTTALDVTVQAQILALLRQLSDEEDMALILISHDLGVVASVAQRVYVMYGGQIVEHGATQPVYDRNAHPYTAGLMASLPDQYSRRERLVAVPGSPPDPRALPAGCRFHPRCGWAESLCETTPPELLPVDDGHRRSRCHFSDRVLQAGSPR</sequence>
<dbReference type="GO" id="GO:0015833">
    <property type="term" value="P:peptide transport"/>
    <property type="evidence" value="ECO:0007669"/>
    <property type="project" value="InterPro"/>
</dbReference>
<dbReference type="SMART" id="SM00382">
    <property type="entry name" value="AAA"/>
    <property type="match status" value="1"/>
</dbReference>
<proteinExistence type="inferred from homology"/>
<reference evidence="9 10" key="1">
    <citation type="submission" date="2019-03" db="EMBL/GenBank/DDBJ databases">
        <title>Draft genome sequences of novel Actinobacteria.</title>
        <authorList>
            <person name="Sahin N."/>
            <person name="Ay H."/>
            <person name="Saygin H."/>
        </authorList>
    </citation>
    <scope>NUCLEOTIDE SEQUENCE [LARGE SCALE GENOMIC DNA]</scope>
    <source>
        <strain evidence="9 10">5K138</strain>
    </source>
</reference>
<evidence type="ECO:0000256" key="7">
    <source>
        <dbReference type="ARBA" id="ARBA00023136"/>
    </source>
</evidence>
<evidence type="ECO:0000256" key="3">
    <source>
        <dbReference type="ARBA" id="ARBA00022448"/>
    </source>
</evidence>
<dbReference type="Proteomes" id="UP000294739">
    <property type="component" value="Unassembled WGS sequence"/>
</dbReference>
<comment type="similarity">
    <text evidence="2">Belongs to the ABC transporter superfamily.</text>
</comment>
<feature type="domain" description="ABC transporter" evidence="8">
    <location>
        <begin position="1"/>
        <end position="226"/>
    </location>
</feature>
<keyword evidence="7" id="KW-0472">Membrane</keyword>
<evidence type="ECO:0000256" key="4">
    <source>
        <dbReference type="ARBA" id="ARBA00022475"/>
    </source>
</evidence>
<keyword evidence="10" id="KW-1185">Reference proteome</keyword>
<dbReference type="InterPro" id="IPR003593">
    <property type="entry name" value="AAA+_ATPase"/>
</dbReference>
<keyword evidence="4" id="KW-1003">Cell membrane</keyword>
<dbReference type="GO" id="GO:0005524">
    <property type="term" value="F:ATP binding"/>
    <property type="evidence" value="ECO:0007669"/>
    <property type="project" value="UniProtKB-KW"/>
</dbReference>
<dbReference type="InterPro" id="IPR027417">
    <property type="entry name" value="P-loop_NTPase"/>
</dbReference>
<accession>A0A4R5DLK1</accession>
<evidence type="ECO:0000313" key="9">
    <source>
        <dbReference type="EMBL" id="TDE15122.1"/>
    </source>
</evidence>
<comment type="caution">
    <text evidence="9">The sequence shown here is derived from an EMBL/GenBank/DDBJ whole genome shotgun (WGS) entry which is preliminary data.</text>
</comment>
<comment type="subcellular location">
    <subcellularLocation>
        <location evidence="1">Cell membrane</location>
        <topology evidence="1">Peripheral membrane protein</topology>
    </subcellularLocation>
</comment>
<dbReference type="PANTHER" id="PTHR43297">
    <property type="entry name" value="OLIGOPEPTIDE TRANSPORT ATP-BINDING PROTEIN APPD"/>
    <property type="match status" value="1"/>
</dbReference>
<protein>
    <submittedName>
        <fullName evidence="9">ABC transporter ATP-binding protein</fullName>
    </submittedName>
</protein>
<dbReference type="InterPro" id="IPR017871">
    <property type="entry name" value="ABC_transporter-like_CS"/>
</dbReference>
<keyword evidence="3" id="KW-0813">Transport</keyword>
<dbReference type="CDD" id="cd03257">
    <property type="entry name" value="ABC_NikE_OppD_transporters"/>
    <property type="match status" value="1"/>
</dbReference>
<dbReference type="PROSITE" id="PS00211">
    <property type="entry name" value="ABC_TRANSPORTER_1"/>
    <property type="match status" value="1"/>
</dbReference>